<evidence type="ECO:0000256" key="2">
    <source>
        <dbReference type="SAM" id="SignalP"/>
    </source>
</evidence>
<evidence type="ECO:0008006" key="5">
    <source>
        <dbReference type="Google" id="ProtNLM"/>
    </source>
</evidence>
<proteinExistence type="predicted"/>
<feature type="signal peptide" evidence="2">
    <location>
        <begin position="1"/>
        <end position="21"/>
    </location>
</feature>
<sequence length="128" mass="13975">MRVMVTLPVCLSWAAAHKASCCKQDAGFSCRCMCLPVRCSLGPRCTVHPASRIRGAARPANEERRKSATRSVRRETRSRGLAGAPQLPSFLTLIRRRLGSCCFASHHSHPPCAPSFHILVRAPSSLVP</sequence>
<dbReference type="Proteomes" id="UP000245946">
    <property type="component" value="Unassembled WGS sequence"/>
</dbReference>
<keyword evidence="4" id="KW-1185">Reference proteome</keyword>
<accession>A0A316ZCC5</accession>
<protein>
    <recommendedName>
        <fullName evidence="5">Secreted protein</fullName>
    </recommendedName>
</protein>
<organism evidence="3 4">
    <name type="scientific">Tilletiopsis washingtonensis</name>
    <dbReference type="NCBI Taxonomy" id="58919"/>
    <lineage>
        <taxon>Eukaryota</taxon>
        <taxon>Fungi</taxon>
        <taxon>Dikarya</taxon>
        <taxon>Basidiomycota</taxon>
        <taxon>Ustilaginomycotina</taxon>
        <taxon>Exobasidiomycetes</taxon>
        <taxon>Entylomatales</taxon>
        <taxon>Entylomatales incertae sedis</taxon>
        <taxon>Tilletiopsis</taxon>
    </lineage>
</organism>
<dbReference type="GeneID" id="37267202"/>
<gene>
    <name evidence="3" type="ORF">FA09DRAFT_244351</name>
</gene>
<feature type="compositionally biased region" description="Basic and acidic residues" evidence="1">
    <location>
        <begin position="60"/>
        <end position="78"/>
    </location>
</feature>
<name>A0A316ZCC5_9BASI</name>
<dbReference type="AlphaFoldDB" id="A0A316ZCC5"/>
<feature type="chain" id="PRO_5016312008" description="Secreted protein" evidence="2">
    <location>
        <begin position="22"/>
        <end position="128"/>
    </location>
</feature>
<dbReference type="EMBL" id="KZ819289">
    <property type="protein sequence ID" value="PWN99179.1"/>
    <property type="molecule type" value="Genomic_DNA"/>
</dbReference>
<keyword evidence="2" id="KW-0732">Signal</keyword>
<evidence type="ECO:0000313" key="4">
    <source>
        <dbReference type="Proteomes" id="UP000245946"/>
    </source>
</evidence>
<reference evidence="3 4" key="1">
    <citation type="journal article" date="2018" name="Mol. Biol. Evol.">
        <title>Broad Genomic Sampling Reveals a Smut Pathogenic Ancestry of the Fungal Clade Ustilaginomycotina.</title>
        <authorList>
            <person name="Kijpornyongpan T."/>
            <person name="Mondo S.J."/>
            <person name="Barry K."/>
            <person name="Sandor L."/>
            <person name="Lee J."/>
            <person name="Lipzen A."/>
            <person name="Pangilinan J."/>
            <person name="LaButti K."/>
            <person name="Hainaut M."/>
            <person name="Henrissat B."/>
            <person name="Grigoriev I.V."/>
            <person name="Spatafora J.W."/>
            <person name="Aime M.C."/>
        </authorList>
    </citation>
    <scope>NUCLEOTIDE SEQUENCE [LARGE SCALE GENOMIC DNA]</scope>
    <source>
        <strain evidence="3 4">MCA 4186</strain>
    </source>
</reference>
<evidence type="ECO:0000256" key="1">
    <source>
        <dbReference type="SAM" id="MobiDB-lite"/>
    </source>
</evidence>
<dbReference type="RefSeq" id="XP_025599458.1">
    <property type="nucleotide sequence ID" value="XM_025739656.1"/>
</dbReference>
<evidence type="ECO:0000313" key="3">
    <source>
        <dbReference type="EMBL" id="PWN99179.1"/>
    </source>
</evidence>
<feature type="region of interest" description="Disordered" evidence="1">
    <location>
        <begin position="56"/>
        <end position="83"/>
    </location>
</feature>